<reference evidence="2" key="2">
    <citation type="submission" date="2021-04" db="EMBL/GenBank/DDBJ databases">
        <authorList>
            <person name="Gilroy R."/>
        </authorList>
    </citation>
    <scope>NUCLEOTIDE SEQUENCE</scope>
    <source>
        <strain evidence="2">CHK193-4272</strain>
    </source>
</reference>
<name>A0A9D1PHL0_9FIRM</name>
<accession>A0A9D1PHL0</accession>
<dbReference type="AlphaFoldDB" id="A0A9D1PHL0"/>
<sequence>MEIKLSEFSKAEVLQYLGWRGSEIPEDVQKQIDECIKITLESVKPRWTYKVFDIEWQGETPVLKEPQVALIGNDIAAMLKDCKKCIFMAATLGADIERVIRMAEIRNMSNAIILDCCSSSAIEAVCDKVEEEIKQKLNIEYLTDRFSAGYGDMPISFQTEMVNLLDTQRQIGLMLTDSCILTPRKSVTAIIGIADKKQTKRFRGCAYCSMFENCRFRKAGKTCGG</sequence>
<dbReference type="Pfam" id="PF02965">
    <property type="entry name" value="Met_synt_B12"/>
    <property type="match status" value="1"/>
</dbReference>
<proteinExistence type="predicted"/>
<dbReference type="Gene3D" id="3.40.109.40">
    <property type="match status" value="1"/>
</dbReference>
<dbReference type="EMBL" id="DXIE01000003">
    <property type="protein sequence ID" value="HIV61252.1"/>
    <property type="molecule type" value="Genomic_DNA"/>
</dbReference>
<gene>
    <name evidence="2" type="ORF">H9746_00130</name>
</gene>
<dbReference type="InterPro" id="IPR004223">
    <property type="entry name" value="VitB12-dep_Met_synth_activ_dom"/>
</dbReference>
<protein>
    <recommendedName>
        <fullName evidence="1">AdoMet activation domain-containing protein</fullName>
    </recommendedName>
</protein>
<comment type="caution">
    <text evidence="2">The sequence shown here is derived from an EMBL/GenBank/DDBJ whole genome shotgun (WGS) entry which is preliminary data.</text>
</comment>
<dbReference type="InterPro" id="IPR037010">
    <property type="entry name" value="VitB12-dep_Met_synth_activ_sf"/>
</dbReference>
<dbReference type="Proteomes" id="UP000886808">
    <property type="component" value="Unassembled WGS sequence"/>
</dbReference>
<evidence type="ECO:0000259" key="1">
    <source>
        <dbReference type="Pfam" id="PF02965"/>
    </source>
</evidence>
<dbReference type="GO" id="GO:0008705">
    <property type="term" value="F:methionine synthase activity"/>
    <property type="evidence" value="ECO:0007669"/>
    <property type="project" value="InterPro"/>
</dbReference>
<feature type="domain" description="AdoMet activation" evidence="1">
    <location>
        <begin position="134"/>
        <end position="192"/>
    </location>
</feature>
<dbReference type="InterPro" id="IPR017342">
    <property type="entry name" value="S-AdoMet-dep_Met_synth_prd"/>
</dbReference>
<reference evidence="2" key="1">
    <citation type="journal article" date="2021" name="PeerJ">
        <title>Extensive microbial diversity within the chicken gut microbiome revealed by metagenomics and culture.</title>
        <authorList>
            <person name="Gilroy R."/>
            <person name="Ravi A."/>
            <person name="Getino M."/>
            <person name="Pursley I."/>
            <person name="Horton D.L."/>
            <person name="Alikhan N.F."/>
            <person name="Baker D."/>
            <person name="Gharbi K."/>
            <person name="Hall N."/>
            <person name="Watson M."/>
            <person name="Adriaenssens E.M."/>
            <person name="Foster-Nyarko E."/>
            <person name="Jarju S."/>
            <person name="Secka A."/>
            <person name="Antonio M."/>
            <person name="Oren A."/>
            <person name="Chaudhuri R.R."/>
            <person name="La Ragione R."/>
            <person name="Hildebrand F."/>
            <person name="Pallen M.J."/>
        </authorList>
    </citation>
    <scope>NUCLEOTIDE SEQUENCE</scope>
    <source>
        <strain evidence="2">CHK193-4272</strain>
    </source>
</reference>
<evidence type="ECO:0000313" key="3">
    <source>
        <dbReference type="Proteomes" id="UP000886808"/>
    </source>
</evidence>
<dbReference type="PIRSF" id="PIRSF037984">
    <property type="entry name" value="Met_synth_TM0269_prd"/>
    <property type="match status" value="1"/>
</dbReference>
<evidence type="ECO:0000313" key="2">
    <source>
        <dbReference type="EMBL" id="HIV61252.1"/>
    </source>
</evidence>
<organism evidence="2 3">
    <name type="scientific">Candidatus Butyricicoccus avistercoris</name>
    <dbReference type="NCBI Taxonomy" id="2838518"/>
    <lineage>
        <taxon>Bacteria</taxon>
        <taxon>Bacillati</taxon>
        <taxon>Bacillota</taxon>
        <taxon>Clostridia</taxon>
        <taxon>Eubacteriales</taxon>
        <taxon>Butyricicoccaceae</taxon>
        <taxon>Butyricicoccus</taxon>
    </lineage>
</organism>
<dbReference type="SUPFAM" id="SSF56507">
    <property type="entry name" value="Methionine synthase activation domain-like"/>
    <property type="match status" value="1"/>
</dbReference>